<dbReference type="eggNOG" id="COG3117">
    <property type="taxonomic scope" value="Bacteria"/>
</dbReference>
<dbReference type="HOGENOM" id="CLU_1419939_0_0_5"/>
<evidence type="ECO:0000313" key="6">
    <source>
        <dbReference type="EMBL" id="ABK45823.1"/>
    </source>
</evidence>
<sequence length="191" mass="21040">MRKHVKNMFLLAAIGIVGVTGWYLSKQDLPGTAELLGGGGLATEVDAQGHVTGITLTQYDGDRLQWALSAPGAKQRISGWTEIRAPRLVLYTEKGGAVYVYALTGRVHGASRAMEFNQDVKVTDQLQRRLTTQLLRFDAQKGELSTDKAFKLVGENIILEGVGLRLLKQAQELHVLKRVRLIFLQGTEDLV</sequence>
<dbReference type="NCBIfam" id="TIGR04409">
    <property type="entry name" value="LptC_YrbK"/>
    <property type="match status" value="1"/>
</dbReference>
<keyword evidence="5" id="KW-0472">Membrane</keyword>
<dbReference type="AlphaFoldDB" id="A0LCY0"/>
<dbReference type="Pfam" id="PF06835">
    <property type="entry name" value="LptC"/>
    <property type="match status" value="1"/>
</dbReference>
<keyword evidence="7" id="KW-1185">Reference proteome</keyword>
<name>A0LCY0_MAGMM</name>
<dbReference type="KEGG" id="mgm:Mmc1_3337"/>
<dbReference type="PANTHER" id="PTHR37481">
    <property type="entry name" value="LIPOPOLYSACCHARIDE EXPORT SYSTEM PROTEIN LPTC"/>
    <property type="match status" value="1"/>
</dbReference>
<keyword evidence="3" id="KW-0812">Transmembrane</keyword>
<dbReference type="GO" id="GO:0017089">
    <property type="term" value="F:glycolipid transfer activity"/>
    <property type="evidence" value="ECO:0007669"/>
    <property type="project" value="TreeGrafter"/>
</dbReference>
<dbReference type="GO" id="GO:0005886">
    <property type="term" value="C:plasma membrane"/>
    <property type="evidence" value="ECO:0007669"/>
    <property type="project" value="InterPro"/>
</dbReference>
<dbReference type="InterPro" id="IPR010664">
    <property type="entry name" value="LipoPS_assembly_LptC-rel"/>
</dbReference>
<dbReference type="InterPro" id="IPR052363">
    <property type="entry name" value="LPS_export_LptC"/>
</dbReference>
<dbReference type="RefSeq" id="WP_011714882.1">
    <property type="nucleotide sequence ID" value="NC_008576.1"/>
</dbReference>
<evidence type="ECO:0000256" key="4">
    <source>
        <dbReference type="ARBA" id="ARBA00022989"/>
    </source>
</evidence>
<keyword evidence="1" id="KW-1003">Cell membrane</keyword>
<dbReference type="Proteomes" id="UP000002586">
    <property type="component" value="Chromosome"/>
</dbReference>
<evidence type="ECO:0000256" key="5">
    <source>
        <dbReference type="ARBA" id="ARBA00023136"/>
    </source>
</evidence>
<dbReference type="EMBL" id="CP000471">
    <property type="protein sequence ID" value="ABK45823.1"/>
    <property type="molecule type" value="Genomic_DNA"/>
</dbReference>
<evidence type="ECO:0000256" key="1">
    <source>
        <dbReference type="ARBA" id="ARBA00022475"/>
    </source>
</evidence>
<dbReference type="STRING" id="156889.Mmc1_3337"/>
<proteinExistence type="predicted"/>
<reference evidence="7" key="1">
    <citation type="journal article" date="2009" name="Appl. Environ. Microbiol.">
        <title>Complete genome sequence of the chemolithoautotrophic marine magnetotactic coccus strain MC-1.</title>
        <authorList>
            <person name="Schubbe S."/>
            <person name="Williams T.J."/>
            <person name="Xie G."/>
            <person name="Kiss H.E."/>
            <person name="Brettin T.S."/>
            <person name="Martinez D."/>
            <person name="Ross C.A."/>
            <person name="Schuler D."/>
            <person name="Cox B.L."/>
            <person name="Nealson K.H."/>
            <person name="Bazylinski D.A."/>
        </authorList>
    </citation>
    <scope>NUCLEOTIDE SEQUENCE [LARGE SCALE GENOMIC DNA]</scope>
    <source>
        <strain evidence="7">ATCC BAA-1437 / JCM 17883 / MC-1</strain>
    </source>
</reference>
<dbReference type="InterPro" id="IPR026265">
    <property type="entry name" value="LptC"/>
</dbReference>
<organism evidence="6 7">
    <name type="scientific">Magnetococcus marinus (strain ATCC BAA-1437 / JCM 17883 / MC-1)</name>
    <dbReference type="NCBI Taxonomy" id="156889"/>
    <lineage>
        <taxon>Bacteria</taxon>
        <taxon>Pseudomonadati</taxon>
        <taxon>Pseudomonadota</taxon>
        <taxon>Magnetococcia</taxon>
        <taxon>Magnetococcales</taxon>
        <taxon>Magnetococcaceae</taxon>
        <taxon>Magnetococcus</taxon>
    </lineage>
</organism>
<reference evidence="6 7" key="2">
    <citation type="journal article" date="2012" name="Int. J. Syst. Evol. Microbiol.">
        <title>Magnetococcus marinus gen. nov., sp. nov., a marine, magnetotactic bacterium that represents a novel lineage (Magnetococcaceae fam. nov.; Magnetococcales ord. nov.) at the base of the Alphaproteobacteria.</title>
        <authorList>
            <person name="Bazylinski D.A."/>
            <person name="Williams T.J."/>
            <person name="Lefevre C.T."/>
            <person name="Berg R.J."/>
            <person name="Zhang C.L."/>
            <person name="Bowser S.S."/>
            <person name="Dean A.J."/>
            <person name="Beveridge T.J."/>
        </authorList>
    </citation>
    <scope>NUCLEOTIDE SEQUENCE [LARGE SCALE GENOMIC DNA]</scope>
    <source>
        <strain evidence="7">ATCC BAA-1437 / JCM 17883 / MC-1</strain>
    </source>
</reference>
<dbReference type="PANTHER" id="PTHR37481:SF1">
    <property type="entry name" value="LIPOPOLYSACCHARIDE EXPORT SYSTEM PROTEIN LPTC"/>
    <property type="match status" value="1"/>
</dbReference>
<keyword evidence="2" id="KW-0997">Cell inner membrane</keyword>
<gene>
    <name evidence="6" type="ordered locus">Mmc1_3337</name>
</gene>
<dbReference type="Gene3D" id="2.60.450.10">
    <property type="entry name" value="Lipopolysaccharide (LPS) transport protein A like domain"/>
    <property type="match status" value="1"/>
</dbReference>
<dbReference type="OrthoDB" id="9921725at2"/>
<evidence type="ECO:0000313" key="7">
    <source>
        <dbReference type="Proteomes" id="UP000002586"/>
    </source>
</evidence>
<evidence type="ECO:0000256" key="2">
    <source>
        <dbReference type="ARBA" id="ARBA00022519"/>
    </source>
</evidence>
<accession>A0LCY0</accession>
<protein>
    <recommendedName>
        <fullName evidence="8">LPS export ABC transporter periplasmic protein LptC</fullName>
    </recommendedName>
</protein>
<dbReference type="GO" id="GO:0030288">
    <property type="term" value="C:outer membrane-bounded periplasmic space"/>
    <property type="evidence" value="ECO:0007669"/>
    <property type="project" value="TreeGrafter"/>
</dbReference>
<keyword evidence="4" id="KW-1133">Transmembrane helix</keyword>
<dbReference type="GO" id="GO:0015221">
    <property type="term" value="F:lipopolysaccharide transmembrane transporter activity"/>
    <property type="evidence" value="ECO:0007669"/>
    <property type="project" value="InterPro"/>
</dbReference>
<evidence type="ECO:0000256" key="3">
    <source>
        <dbReference type="ARBA" id="ARBA00022692"/>
    </source>
</evidence>
<evidence type="ECO:0008006" key="8">
    <source>
        <dbReference type="Google" id="ProtNLM"/>
    </source>
</evidence>